<organism evidence="4 5">
    <name type="scientific">Monoraphidium neglectum</name>
    <dbReference type="NCBI Taxonomy" id="145388"/>
    <lineage>
        <taxon>Eukaryota</taxon>
        <taxon>Viridiplantae</taxon>
        <taxon>Chlorophyta</taxon>
        <taxon>core chlorophytes</taxon>
        <taxon>Chlorophyceae</taxon>
        <taxon>CS clade</taxon>
        <taxon>Sphaeropleales</taxon>
        <taxon>Selenastraceae</taxon>
        <taxon>Monoraphidium</taxon>
    </lineage>
</organism>
<dbReference type="GO" id="GO:0016320">
    <property type="term" value="P:endoplasmic reticulum membrane fusion"/>
    <property type="evidence" value="ECO:0007669"/>
    <property type="project" value="TreeGrafter"/>
</dbReference>
<dbReference type="RefSeq" id="XP_013893039.1">
    <property type="nucleotide sequence ID" value="XM_014037585.1"/>
</dbReference>
<evidence type="ECO:0000256" key="1">
    <source>
        <dbReference type="SAM" id="MobiDB-lite"/>
    </source>
</evidence>
<protein>
    <recommendedName>
        <fullName evidence="3">Sey1/RHD3-like three-helix bundle domain-containing protein</fullName>
    </recommendedName>
</protein>
<feature type="compositionally biased region" description="Low complexity" evidence="1">
    <location>
        <begin position="455"/>
        <end position="467"/>
    </location>
</feature>
<evidence type="ECO:0000256" key="2">
    <source>
        <dbReference type="SAM" id="Phobius"/>
    </source>
</evidence>
<dbReference type="EMBL" id="KK104367">
    <property type="protein sequence ID" value="KIY94019.1"/>
    <property type="molecule type" value="Genomic_DNA"/>
</dbReference>
<dbReference type="Pfam" id="PF20428">
    <property type="entry name" value="Sey1_3HB"/>
    <property type="match status" value="1"/>
</dbReference>
<dbReference type="InterPro" id="IPR008803">
    <property type="entry name" value="RHD3/Sey1"/>
</dbReference>
<evidence type="ECO:0000313" key="5">
    <source>
        <dbReference type="Proteomes" id="UP000054498"/>
    </source>
</evidence>
<reference evidence="4 5" key="1">
    <citation type="journal article" date="2013" name="BMC Genomics">
        <title>Reconstruction of the lipid metabolism for the microalga Monoraphidium neglectum from its genome sequence reveals characteristics suitable for biofuel production.</title>
        <authorList>
            <person name="Bogen C."/>
            <person name="Al-Dilaimi A."/>
            <person name="Albersmeier A."/>
            <person name="Wichmann J."/>
            <person name="Grundmann M."/>
            <person name="Rupp O."/>
            <person name="Lauersen K.J."/>
            <person name="Blifernez-Klassen O."/>
            <person name="Kalinowski J."/>
            <person name="Goesmann A."/>
            <person name="Mussgnug J.H."/>
            <person name="Kruse O."/>
        </authorList>
    </citation>
    <scope>NUCLEOTIDE SEQUENCE [LARGE SCALE GENOMIC DNA]</scope>
    <source>
        <strain evidence="4 5">SAG 48.87</strain>
    </source>
</reference>
<dbReference type="STRING" id="145388.A0A0D2LQM2"/>
<feature type="transmembrane region" description="Helical" evidence="2">
    <location>
        <begin position="378"/>
        <end position="394"/>
    </location>
</feature>
<dbReference type="PANTHER" id="PTHR45923">
    <property type="entry name" value="PROTEIN SEY1"/>
    <property type="match status" value="1"/>
</dbReference>
<dbReference type="InterPro" id="IPR046758">
    <property type="entry name" value="Sey1/RHD3-like_3HB"/>
</dbReference>
<accession>A0A0D2LQM2</accession>
<name>A0A0D2LQM2_9CHLO</name>
<feature type="domain" description="Sey1/RHD3-like three-helix bundle" evidence="3">
    <location>
        <begin position="2"/>
        <end position="412"/>
    </location>
</feature>
<proteinExistence type="predicted"/>
<keyword evidence="2" id="KW-0472">Membrane</keyword>
<dbReference type="AlphaFoldDB" id="A0A0D2LQM2"/>
<keyword evidence="2" id="KW-1133">Transmembrane helix</keyword>
<dbReference type="Proteomes" id="UP000054498">
    <property type="component" value="Unassembled WGS sequence"/>
</dbReference>
<feature type="region of interest" description="Disordered" evidence="1">
    <location>
        <begin position="455"/>
        <end position="518"/>
    </location>
</feature>
<gene>
    <name evidence="4" type="ORF">MNEG_13943</name>
</gene>
<sequence>MYFHAGVREAKRAELLEGLAQALAGPFDAQMRHLADREMAEFDKAFRLGLSEGRGGGFSACARECEAEAVRRFDAALQDALVQGVPELNGAAAREALGRRVADYVDKAKHGRVKEAVGAADKRLTALLTPTAVDLLQDCPPNLWPKLHAAKASAVAAAGSTLQAALAGVDLSDAERKAAEAKLQAAGQNKLASLLQEAALTRVSRMRDAFNTSFTLDENKTPRTWMPRDNIDALSRVARRAAASTLAALCVARGPDYAGSDEVERAVLAMAAPDIDAAPAAASEPADGGASGAGAGYDIASASEWPGALRREDVLIAPAEARSAWREFMSASTLAVQQAKITQQANLAAGKRAPPVWAMFAIMLLGWNEFIAVVWNPIYLVLGFLLFTFGWMLYSELDVDARMQQGWIAGALAIWTNLGDALRTVSQRAVSTSATLIGEGANMLQDRAAAGEQQQPAAAVPLQRRQGGQAGAGTGSVAAHHQHTSSAGLVRRKQEPEGVQMAALGSGIAAQPLDIKDE</sequence>
<dbReference type="GO" id="GO:0003924">
    <property type="term" value="F:GTPase activity"/>
    <property type="evidence" value="ECO:0007669"/>
    <property type="project" value="TreeGrafter"/>
</dbReference>
<dbReference type="PANTHER" id="PTHR45923:SF2">
    <property type="entry name" value="PROTEIN SEY1"/>
    <property type="match status" value="1"/>
</dbReference>
<dbReference type="GeneID" id="25731456"/>
<evidence type="ECO:0000313" key="4">
    <source>
        <dbReference type="EMBL" id="KIY94019.1"/>
    </source>
</evidence>
<keyword evidence="2" id="KW-0812">Transmembrane</keyword>
<dbReference type="GO" id="GO:0005783">
    <property type="term" value="C:endoplasmic reticulum"/>
    <property type="evidence" value="ECO:0007669"/>
    <property type="project" value="TreeGrafter"/>
</dbReference>
<dbReference type="KEGG" id="mng:MNEG_13943"/>
<dbReference type="OrthoDB" id="1597724at2759"/>
<evidence type="ECO:0000259" key="3">
    <source>
        <dbReference type="Pfam" id="PF20428"/>
    </source>
</evidence>
<keyword evidence="5" id="KW-1185">Reference proteome</keyword>